<gene>
    <name evidence="4" type="ORF">J0M35_01360</name>
</gene>
<feature type="region of interest" description="Disordered" evidence="2">
    <location>
        <begin position="298"/>
        <end position="342"/>
    </location>
</feature>
<evidence type="ECO:0000256" key="1">
    <source>
        <dbReference type="SAM" id="Coils"/>
    </source>
</evidence>
<name>A0A8J7PJF0_9BACT</name>
<feature type="region of interest" description="Disordered" evidence="2">
    <location>
        <begin position="209"/>
        <end position="229"/>
    </location>
</feature>
<dbReference type="EMBL" id="JAFLCK010000001">
    <property type="protein sequence ID" value="MBN8658982.1"/>
    <property type="molecule type" value="Genomic_DNA"/>
</dbReference>
<keyword evidence="3" id="KW-1133">Transmembrane helix</keyword>
<sequence>MRDRDDRYDRSRARRPPNRGDKAASERFRELDRRAKEEEAFEKKEKKRKRKRLINLISNEALCLLLIFALIGLWNYIAGDFAGEYVAHDRSLGLVKISLVRNGDKLNGELVYAGSPCLYLQGDFDQQKPKQRLVFETDPELRLQGKAMKAVFLGTVTSSEAKGTLVDAQGKYKLKLEKNLLASLFRLIQNSVPVVPAFRPPSWVNNEKPKSFLDGKAASTASSPQSEKMRIQRLRREAEIKALNLGALKKQIEQEKQYSQRLTQEDRKRLYEMGSEYNKSISKESSLARWRSLVKEGEGRSASELYKAPPVNQQPQIDGSSSNSGLGKADTNTTRIDRDAAR</sequence>
<evidence type="ECO:0000313" key="4">
    <source>
        <dbReference type="EMBL" id="MBN8658982.1"/>
    </source>
</evidence>
<evidence type="ECO:0000256" key="2">
    <source>
        <dbReference type="SAM" id="MobiDB-lite"/>
    </source>
</evidence>
<feature type="compositionally biased region" description="Basic and acidic residues" evidence="2">
    <location>
        <begin position="18"/>
        <end position="28"/>
    </location>
</feature>
<dbReference type="Proteomes" id="UP000664277">
    <property type="component" value="Unassembled WGS sequence"/>
</dbReference>
<feature type="coiled-coil region" evidence="1">
    <location>
        <begin position="231"/>
        <end position="265"/>
    </location>
</feature>
<feature type="compositionally biased region" description="Polar residues" evidence="2">
    <location>
        <begin position="311"/>
        <end position="334"/>
    </location>
</feature>
<feature type="region of interest" description="Disordered" evidence="2">
    <location>
        <begin position="1"/>
        <end position="28"/>
    </location>
</feature>
<keyword evidence="1" id="KW-0175">Coiled coil</keyword>
<feature type="compositionally biased region" description="Basic and acidic residues" evidence="2">
    <location>
        <begin position="1"/>
        <end position="11"/>
    </location>
</feature>
<accession>A0A8J7PJF0</accession>
<evidence type="ECO:0000313" key="5">
    <source>
        <dbReference type="Proteomes" id="UP000664277"/>
    </source>
</evidence>
<comment type="caution">
    <text evidence="4">The sequence shown here is derived from an EMBL/GenBank/DDBJ whole genome shotgun (WGS) entry which is preliminary data.</text>
</comment>
<feature type="transmembrane region" description="Helical" evidence="3">
    <location>
        <begin position="53"/>
        <end position="77"/>
    </location>
</feature>
<proteinExistence type="predicted"/>
<organism evidence="4 5">
    <name type="scientific">Candidatus Obscuribacter phosphatis</name>
    <dbReference type="NCBI Taxonomy" id="1906157"/>
    <lineage>
        <taxon>Bacteria</taxon>
        <taxon>Bacillati</taxon>
        <taxon>Candidatus Melainabacteria</taxon>
        <taxon>Candidatus Obscuribacterales</taxon>
        <taxon>Candidatus Obscuribacteraceae</taxon>
        <taxon>Candidatus Obscuribacter</taxon>
    </lineage>
</organism>
<dbReference type="AlphaFoldDB" id="A0A8J7PJF0"/>
<protein>
    <submittedName>
        <fullName evidence="4">Uncharacterized protein</fullName>
    </submittedName>
</protein>
<keyword evidence="3" id="KW-0472">Membrane</keyword>
<keyword evidence="3" id="KW-0812">Transmembrane</keyword>
<reference evidence="4" key="1">
    <citation type="submission" date="2021-02" db="EMBL/GenBank/DDBJ databases">
        <title>Genome-Resolved Metagenomics of a Microbial Community Performing Photosynthetic Biological Nutrient Removal.</title>
        <authorList>
            <person name="Mcdaniel E.A."/>
        </authorList>
    </citation>
    <scope>NUCLEOTIDE SEQUENCE</scope>
    <source>
        <strain evidence="4">UWPOB_OBS1</strain>
    </source>
</reference>
<evidence type="ECO:0000256" key="3">
    <source>
        <dbReference type="SAM" id="Phobius"/>
    </source>
</evidence>